<dbReference type="InterPro" id="IPR010985">
    <property type="entry name" value="Ribbon_hlx_hlx"/>
</dbReference>
<dbReference type="AlphaFoldDB" id="A0A4R2N2H4"/>
<proteinExistence type="predicted"/>
<comment type="caution">
    <text evidence="1">The sequence shown here is derived from an EMBL/GenBank/DDBJ whole genome shotgun (WGS) entry which is preliminary data.</text>
</comment>
<organism evidence="1 2">
    <name type="scientific">Bisgaardia hudsonensis</name>
    <dbReference type="NCBI Taxonomy" id="109472"/>
    <lineage>
        <taxon>Bacteria</taxon>
        <taxon>Pseudomonadati</taxon>
        <taxon>Pseudomonadota</taxon>
        <taxon>Gammaproteobacteria</taxon>
        <taxon>Pasteurellales</taxon>
        <taxon>Pasteurellaceae</taxon>
        <taxon>Bisgaardia</taxon>
    </lineage>
</organism>
<dbReference type="RefSeq" id="WP_132021686.1">
    <property type="nucleotide sequence ID" value="NZ_CP016605.1"/>
</dbReference>
<gene>
    <name evidence="1" type="ORF">EV697_101222</name>
</gene>
<reference evidence="1 2" key="1">
    <citation type="submission" date="2019-03" db="EMBL/GenBank/DDBJ databases">
        <title>Genomic Encyclopedia of Type Strains, Phase IV (KMG-IV): sequencing the most valuable type-strain genomes for metagenomic binning, comparative biology and taxonomic classification.</title>
        <authorList>
            <person name="Goeker M."/>
        </authorList>
    </citation>
    <scope>NUCLEOTIDE SEQUENCE [LARGE SCALE GENOMIC DNA]</scope>
    <source>
        <strain evidence="1 2">DSM 28231</strain>
    </source>
</reference>
<accession>A0A4R2N2H4</accession>
<sequence length="80" mass="9535">MVVKSIRFDEQLQHDIQILADKYNRKPHWIMVESLKRAVSEEIAKLRFIEESEKEVLKMQSIQGYSIEFKDLKNELGLDK</sequence>
<evidence type="ECO:0000313" key="2">
    <source>
        <dbReference type="Proteomes" id="UP000294841"/>
    </source>
</evidence>
<name>A0A4R2N2H4_9PAST</name>
<dbReference type="GO" id="GO:0006355">
    <property type="term" value="P:regulation of DNA-templated transcription"/>
    <property type="evidence" value="ECO:0007669"/>
    <property type="project" value="InterPro"/>
</dbReference>
<keyword evidence="2" id="KW-1185">Reference proteome</keyword>
<dbReference type="SUPFAM" id="SSF47598">
    <property type="entry name" value="Ribbon-helix-helix"/>
    <property type="match status" value="1"/>
</dbReference>
<dbReference type="OrthoDB" id="5624607at2"/>
<evidence type="ECO:0000313" key="1">
    <source>
        <dbReference type="EMBL" id="TCP14094.1"/>
    </source>
</evidence>
<protein>
    <submittedName>
        <fullName evidence="1">Uncharacterized protein</fullName>
    </submittedName>
</protein>
<dbReference type="EMBL" id="SLXI01000001">
    <property type="protein sequence ID" value="TCP14094.1"/>
    <property type="molecule type" value="Genomic_DNA"/>
</dbReference>
<dbReference type="Proteomes" id="UP000294841">
    <property type="component" value="Unassembled WGS sequence"/>
</dbReference>